<name>A0A0F8XTV8_9ZZZZ</name>
<proteinExistence type="predicted"/>
<evidence type="ECO:0000256" key="1">
    <source>
        <dbReference type="SAM" id="Phobius"/>
    </source>
</evidence>
<dbReference type="EMBL" id="LAZR01060915">
    <property type="protein sequence ID" value="KKK64675.1"/>
    <property type="molecule type" value="Genomic_DNA"/>
</dbReference>
<protein>
    <submittedName>
        <fullName evidence="2">Uncharacterized protein</fullName>
    </submittedName>
</protein>
<evidence type="ECO:0000313" key="2">
    <source>
        <dbReference type="EMBL" id="KKK64675.1"/>
    </source>
</evidence>
<dbReference type="AlphaFoldDB" id="A0A0F8XTV8"/>
<keyword evidence="1" id="KW-1133">Transmembrane helix</keyword>
<organism evidence="2">
    <name type="scientific">marine sediment metagenome</name>
    <dbReference type="NCBI Taxonomy" id="412755"/>
    <lineage>
        <taxon>unclassified sequences</taxon>
        <taxon>metagenomes</taxon>
        <taxon>ecological metagenomes</taxon>
    </lineage>
</organism>
<feature type="transmembrane region" description="Helical" evidence="1">
    <location>
        <begin position="53"/>
        <end position="72"/>
    </location>
</feature>
<feature type="transmembrane region" description="Helical" evidence="1">
    <location>
        <begin position="15"/>
        <end position="41"/>
    </location>
</feature>
<gene>
    <name evidence="2" type="ORF">LCGC14_2981800</name>
</gene>
<comment type="caution">
    <text evidence="2">The sequence shown here is derived from an EMBL/GenBank/DDBJ whole genome shotgun (WGS) entry which is preliminary data.</text>
</comment>
<accession>A0A0F8XTV8</accession>
<reference evidence="2" key="1">
    <citation type="journal article" date="2015" name="Nature">
        <title>Complex archaea that bridge the gap between prokaryotes and eukaryotes.</title>
        <authorList>
            <person name="Spang A."/>
            <person name="Saw J.H."/>
            <person name="Jorgensen S.L."/>
            <person name="Zaremba-Niedzwiedzka K."/>
            <person name="Martijn J."/>
            <person name="Lind A.E."/>
            <person name="van Eijk R."/>
            <person name="Schleper C."/>
            <person name="Guy L."/>
            <person name="Ettema T.J."/>
        </authorList>
    </citation>
    <scope>NUCLEOTIDE SEQUENCE</scope>
</reference>
<feature type="non-terminal residue" evidence="2">
    <location>
        <position position="1"/>
    </location>
</feature>
<keyword evidence="1" id="KW-0472">Membrane</keyword>
<sequence length="221" mass="25428">LILTSIISAIVMSQILYISILGYLVTTIMGIILLSLTIMTIMKFSKLKNGKTFSRSLVHITMILMIFSYFAVDPNSHYASEVLIPGKVSIVEEFDLSIYGWREGGDEYPTIVLDVTESGKYLGQVVLRQGVYSGDVWNQADWLTKNAMDYYFKMENMEYIDYKRDSPIVLEIHHKPLTNLFRITFYMYIVVTLTAVIVRIRSRPKTTKVVDRLVYLPIQIV</sequence>
<keyword evidence="1" id="KW-0812">Transmembrane</keyword>
<feature type="transmembrane region" description="Helical" evidence="1">
    <location>
        <begin position="180"/>
        <end position="198"/>
    </location>
</feature>